<reference evidence="1 2" key="1">
    <citation type="journal article" date="2012" name="Front. Microbiol.">
        <title>Redundancy and modularity in membrane-associated dissimilatory nitrate reduction in Bacillus.</title>
        <authorList>
            <person name="Heylen K."/>
            <person name="Keltjens J."/>
        </authorList>
    </citation>
    <scope>NUCLEOTIDE SEQUENCE [LARGE SCALE GENOMIC DNA]</scope>
    <source>
        <strain evidence="1 2">LMG 9581</strain>
    </source>
</reference>
<dbReference type="Proteomes" id="UP000006315">
    <property type="component" value="Unassembled WGS sequence"/>
</dbReference>
<dbReference type="EMBL" id="AJLR01000045">
    <property type="protein sequence ID" value="EKN67853.1"/>
    <property type="molecule type" value="Genomic_DNA"/>
</dbReference>
<evidence type="ECO:0000313" key="2">
    <source>
        <dbReference type="Proteomes" id="UP000006315"/>
    </source>
</evidence>
<sequence length="72" mass="8550">MIDQAENLRIAINNNKKVAEQRKHFLIEQLLKMDWECTSDGKQLFEMSLPELEQIHINEKCRIGREMSIHVN</sequence>
<dbReference type="RefSeq" id="WP_003330905.1">
    <property type="nucleotide sequence ID" value="NZ_AJLR01000045.1"/>
</dbReference>
<comment type="caution">
    <text evidence="1">The sequence shown here is derived from an EMBL/GenBank/DDBJ whole genome shotgun (WGS) entry which is preliminary data.</text>
</comment>
<dbReference type="AlphaFoldDB" id="K6DIA5"/>
<accession>K6DIA5</accession>
<evidence type="ECO:0000313" key="1">
    <source>
        <dbReference type="EMBL" id="EKN67853.1"/>
    </source>
</evidence>
<organism evidence="1 2">
    <name type="scientific">Schinkia azotoformans LMG 9581</name>
    <dbReference type="NCBI Taxonomy" id="1131731"/>
    <lineage>
        <taxon>Bacteria</taxon>
        <taxon>Bacillati</taxon>
        <taxon>Bacillota</taxon>
        <taxon>Bacilli</taxon>
        <taxon>Bacillales</taxon>
        <taxon>Bacillaceae</taxon>
        <taxon>Calidifontibacillus/Schinkia group</taxon>
        <taxon>Schinkia</taxon>
    </lineage>
</organism>
<gene>
    <name evidence="1" type="ORF">BAZO_08224</name>
</gene>
<evidence type="ECO:0008006" key="3">
    <source>
        <dbReference type="Google" id="ProtNLM"/>
    </source>
</evidence>
<dbReference type="InterPro" id="IPR025072">
    <property type="entry name" value="Fur_reg_FbpA"/>
</dbReference>
<proteinExistence type="predicted"/>
<dbReference type="STRING" id="1131731.BAZO_08224"/>
<keyword evidence="2" id="KW-1185">Reference proteome</keyword>
<protein>
    <recommendedName>
        <fullName evidence="3">Fur-regulated basic protein FbpA</fullName>
    </recommendedName>
</protein>
<name>K6DIA5_SCHAZ</name>
<dbReference type="Pfam" id="PF13076">
    <property type="entry name" value="Fur_reg_FbpA"/>
    <property type="match status" value="1"/>
</dbReference>
<dbReference type="PATRIC" id="fig|1131731.3.peg.1719"/>